<dbReference type="Proteomes" id="UP001596380">
    <property type="component" value="Unassembled WGS sequence"/>
</dbReference>
<evidence type="ECO:0000313" key="5">
    <source>
        <dbReference type="Proteomes" id="UP001596380"/>
    </source>
</evidence>
<feature type="compositionally biased region" description="Low complexity" evidence="2">
    <location>
        <begin position="466"/>
        <end position="482"/>
    </location>
</feature>
<name>A0ABW2CN69_9ACTN</name>
<dbReference type="InterPro" id="IPR000253">
    <property type="entry name" value="FHA_dom"/>
</dbReference>
<dbReference type="SUPFAM" id="SSF49879">
    <property type="entry name" value="SMAD/FHA domain"/>
    <property type="match status" value="1"/>
</dbReference>
<feature type="region of interest" description="Disordered" evidence="2">
    <location>
        <begin position="460"/>
        <end position="482"/>
    </location>
</feature>
<dbReference type="CDD" id="cd00060">
    <property type="entry name" value="FHA"/>
    <property type="match status" value="1"/>
</dbReference>
<feature type="region of interest" description="Disordered" evidence="2">
    <location>
        <begin position="212"/>
        <end position="263"/>
    </location>
</feature>
<comment type="caution">
    <text evidence="4">The sequence shown here is derived from an EMBL/GenBank/DDBJ whole genome shotgun (WGS) entry which is preliminary data.</text>
</comment>
<evidence type="ECO:0000259" key="3">
    <source>
        <dbReference type="PROSITE" id="PS50006"/>
    </source>
</evidence>
<keyword evidence="1" id="KW-0597">Phosphoprotein</keyword>
<dbReference type="InterPro" id="IPR008984">
    <property type="entry name" value="SMAD_FHA_dom_sf"/>
</dbReference>
<evidence type="ECO:0000256" key="2">
    <source>
        <dbReference type="SAM" id="MobiDB-lite"/>
    </source>
</evidence>
<protein>
    <submittedName>
        <fullName evidence="4">FHA domain-containing protein</fullName>
    </submittedName>
</protein>
<organism evidence="4 5">
    <name type="scientific">Actinomadura yumaensis</name>
    <dbReference type="NCBI Taxonomy" id="111807"/>
    <lineage>
        <taxon>Bacteria</taxon>
        <taxon>Bacillati</taxon>
        <taxon>Actinomycetota</taxon>
        <taxon>Actinomycetes</taxon>
        <taxon>Streptosporangiales</taxon>
        <taxon>Thermomonosporaceae</taxon>
        <taxon>Actinomadura</taxon>
    </lineage>
</organism>
<dbReference type="Gene3D" id="2.60.200.20">
    <property type="match status" value="1"/>
</dbReference>
<keyword evidence="5" id="KW-1185">Reference proteome</keyword>
<evidence type="ECO:0000256" key="1">
    <source>
        <dbReference type="ARBA" id="ARBA00022553"/>
    </source>
</evidence>
<proteinExistence type="predicted"/>
<dbReference type="Pfam" id="PF00498">
    <property type="entry name" value="FHA"/>
    <property type="match status" value="1"/>
</dbReference>
<sequence>MAVPMPTPGPRFSRHLPSYVTVLAVDLERFTANPSASLTGLSEAVPRVLETAMRRSGLDWAERRFPQGTGDGYVLGLPVERTPLLLHPFLNELQCVLEEEAVRLRAEDPGARMRMRVSVHLGPLPDGGGEGAANGVGKPMNDAHRLLDCGPLRAALAAADPEVTLVAGIVSRRVYEDVVEAGYTALRPSELRRVDARVKRFAEPAWLYVPKPSWGAGANPDRHGAQPARNDQPAPSEQAVPSGPAGAVPPGPVVGQGTGNRMTTGSAGNVVQAGRVDNSSLTFVGGDARPQVRPVPAAQLDVARERYAEAPGAARARSLLRALHLVVLVGDPGGRRTTALRLLDELSLENGISLFDVLKHWDRPSVAALPLHSGCGYVLDLNAPDADRPGAEFAEDLRTHASRLVDHGSYLAVVARPEVWRECRALTGPYLVDLGRPAPQAVLEAHLRALRGRTASGAAGLGGAAGAQAAPPAGTLPPDLSPGDAAALAERIAGGAPVELPAGPRARVYLRVLDPDGRESDYTLRDGSVRRDEVRIGRPFPGETPDIAVDSDLVHRDHCRLVRDDGAWWLVPRGRNRPLLLRRGAAEPEPVDARVRVRDGDAVHVRVRPVREGRPRDWRLIFNDPHHTDTTRS</sequence>
<gene>
    <name evidence="4" type="ORF">ACFQKB_24520</name>
</gene>
<reference evidence="5" key="1">
    <citation type="journal article" date="2019" name="Int. J. Syst. Evol. Microbiol.">
        <title>The Global Catalogue of Microorganisms (GCM) 10K type strain sequencing project: providing services to taxonomists for standard genome sequencing and annotation.</title>
        <authorList>
            <consortium name="The Broad Institute Genomics Platform"/>
            <consortium name="The Broad Institute Genome Sequencing Center for Infectious Disease"/>
            <person name="Wu L."/>
            <person name="Ma J."/>
        </authorList>
    </citation>
    <scope>NUCLEOTIDE SEQUENCE [LARGE SCALE GENOMIC DNA]</scope>
    <source>
        <strain evidence="5">JCM 3369</strain>
    </source>
</reference>
<accession>A0ABW2CN69</accession>
<dbReference type="EMBL" id="JBHSXS010000016">
    <property type="protein sequence ID" value="MFC6882942.1"/>
    <property type="molecule type" value="Genomic_DNA"/>
</dbReference>
<dbReference type="PROSITE" id="PS50006">
    <property type="entry name" value="FHA_DOMAIN"/>
    <property type="match status" value="1"/>
</dbReference>
<dbReference type="RefSeq" id="WP_378063564.1">
    <property type="nucleotide sequence ID" value="NZ_JBHSXS010000016.1"/>
</dbReference>
<feature type="domain" description="FHA" evidence="3">
    <location>
        <begin position="534"/>
        <end position="576"/>
    </location>
</feature>
<evidence type="ECO:0000313" key="4">
    <source>
        <dbReference type="EMBL" id="MFC6882942.1"/>
    </source>
</evidence>